<dbReference type="PANTHER" id="PTHR43652">
    <property type="entry name" value="BASIC AMINO ACID ANTIPORTER YFCC-RELATED"/>
    <property type="match status" value="1"/>
</dbReference>
<keyword evidence="6 7" id="KW-0472">Membrane</keyword>
<organism evidence="9 10">
    <name type="scientific">Ectothiorhodospira haloalkaliphila</name>
    <dbReference type="NCBI Taxonomy" id="421628"/>
    <lineage>
        <taxon>Bacteria</taxon>
        <taxon>Pseudomonadati</taxon>
        <taxon>Pseudomonadota</taxon>
        <taxon>Gammaproteobacteria</taxon>
        <taxon>Chromatiales</taxon>
        <taxon>Ectothiorhodospiraceae</taxon>
        <taxon>Ectothiorhodospira</taxon>
    </lineage>
</organism>
<evidence type="ECO:0000256" key="4">
    <source>
        <dbReference type="ARBA" id="ARBA00022737"/>
    </source>
</evidence>
<dbReference type="InterPro" id="IPR051679">
    <property type="entry name" value="DASS-Related_Transporters"/>
</dbReference>
<keyword evidence="10" id="KW-1185">Reference proteome</keyword>
<dbReference type="InterPro" id="IPR004680">
    <property type="entry name" value="Cit_transptr-like_dom"/>
</dbReference>
<feature type="transmembrane region" description="Helical" evidence="7">
    <location>
        <begin position="422"/>
        <end position="440"/>
    </location>
</feature>
<name>W8KQE9_9GAMM</name>
<feature type="transmembrane region" description="Helical" evidence="7">
    <location>
        <begin position="525"/>
        <end position="546"/>
    </location>
</feature>
<reference evidence="9 10" key="1">
    <citation type="journal article" date="2014" name="J Genomics">
        <title>Draft Genome Sequence of the Extremely Halophilic Phototrophic Purple Sulfur Bacterium Halorhodospira halochloris.</title>
        <authorList>
            <person name="Singh K.S."/>
            <person name="Kirksey J."/>
            <person name="Hoff W.D."/>
            <person name="Deole R."/>
        </authorList>
    </citation>
    <scope>NUCLEOTIDE SEQUENCE [LARGE SCALE GENOMIC DNA]</scope>
    <source>
        <strain evidence="9 10">A</strain>
    </source>
</reference>
<accession>W8KQE9</accession>
<feature type="domain" description="RCK C-terminal" evidence="8">
    <location>
        <begin position="296"/>
        <end position="380"/>
    </location>
</feature>
<comment type="subcellular location">
    <subcellularLocation>
        <location evidence="1">Membrane</location>
        <topology evidence="1">Multi-pass membrane protein</topology>
    </subcellularLocation>
</comment>
<evidence type="ECO:0000256" key="6">
    <source>
        <dbReference type="ARBA" id="ARBA00023136"/>
    </source>
</evidence>
<dbReference type="HOGENOM" id="CLU_005170_6_2_6"/>
<sequence>MILEAWFTASLIVGMLAMLTFTRAAPDLVFVGAVVILLLAGIVSPREAFAGFSNEGVITVAALYVVVAGLRETGGIQWIVQSLLGRPRSLWRAQMRLTTPVAVMSAFLNNTPVVGMLIPAVNEWARKLDLPVSRLMMPLSFAAILGGTITVIGTSTNLVVNGLLIDQTGTGLGLFDIAWVGVPAAFLGLGVMLVFGRYLFPDRRPPMSHIDDPREYTLEMLVEDDGPLVGRSIEEAGLRHLPGGYLMELDRQGTLIPAVSPQEMLRAGDRLIFVGVVESMADLQRIRGLTPATGQVFKLDGRRSDRVLLEVVVSNTCPVVGMTIRDGGFRNRYNAVVIAVARNGERLRGKIGDIVLRPGDTLLVEAGSSFLAQNRNRRDFFLMTQVQDSATPRHDRALVAMGILVAMVGSASLGLLSMLEAALAAAGLMILSGCVSMFTARGSLDWSVLLTIAAAFGVAAAMNNTGLAQAVALNVTGLAGDQPWLNLLLIYLLTALFTALITNNAAAVLMFPIAWAVAQDLGVSLMPFAVAIMFAASASFATPFGYQTNLMVYGPGGYRFSDYLRAGIPMTLVTGALVILLVPLIWSW</sequence>
<evidence type="ECO:0000313" key="9">
    <source>
        <dbReference type="EMBL" id="AHK79217.1"/>
    </source>
</evidence>
<dbReference type="Proteomes" id="UP000019442">
    <property type="component" value="Chromosome"/>
</dbReference>
<protein>
    <submittedName>
        <fullName evidence="9">Potassium transporter TrkA</fullName>
    </submittedName>
</protein>
<feature type="transmembrane region" description="Helical" evidence="7">
    <location>
        <begin position="397"/>
        <end position="416"/>
    </location>
</feature>
<dbReference type="OrthoDB" id="9809303at2"/>
<evidence type="ECO:0000256" key="5">
    <source>
        <dbReference type="ARBA" id="ARBA00022989"/>
    </source>
</evidence>
<dbReference type="AlphaFoldDB" id="W8KQE9"/>
<dbReference type="PROSITE" id="PS51202">
    <property type="entry name" value="RCK_C"/>
    <property type="match status" value="2"/>
</dbReference>
<keyword evidence="4" id="KW-0677">Repeat</keyword>
<dbReference type="PANTHER" id="PTHR43652:SF2">
    <property type="entry name" value="BASIC AMINO ACID ANTIPORTER YFCC-RELATED"/>
    <property type="match status" value="1"/>
</dbReference>
<dbReference type="KEGG" id="hhc:M911_08710"/>
<feature type="transmembrane region" description="Helical" evidence="7">
    <location>
        <begin position="488"/>
        <end position="518"/>
    </location>
</feature>
<feature type="transmembrane region" description="Helical" evidence="7">
    <location>
        <begin position="28"/>
        <end position="45"/>
    </location>
</feature>
<feature type="transmembrane region" description="Helical" evidence="7">
    <location>
        <begin position="566"/>
        <end position="586"/>
    </location>
</feature>
<dbReference type="PATRIC" id="fig|1354791.3.peg.2193"/>
<dbReference type="FunFam" id="3.30.70.1450:FF:000009">
    <property type="entry name" value="SLC13 family permease"/>
    <property type="match status" value="1"/>
</dbReference>
<reference evidence="10" key="2">
    <citation type="submission" date="2014-02" db="EMBL/GenBank/DDBJ databases">
        <title>Draft Genome Sequence of extremely halophilic bacteria Halorhodospira halochloris.</title>
        <authorList>
            <person name="Singh K.S."/>
        </authorList>
    </citation>
    <scope>NUCLEOTIDE SEQUENCE [LARGE SCALE GENOMIC DNA]</scope>
    <source>
        <strain evidence="10">A</strain>
    </source>
</reference>
<dbReference type="Pfam" id="PF03600">
    <property type="entry name" value="CitMHS"/>
    <property type="match status" value="1"/>
</dbReference>
<dbReference type="GO" id="GO:0005886">
    <property type="term" value="C:plasma membrane"/>
    <property type="evidence" value="ECO:0007669"/>
    <property type="project" value="TreeGrafter"/>
</dbReference>
<dbReference type="Pfam" id="PF02080">
    <property type="entry name" value="TrkA_C"/>
    <property type="match status" value="2"/>
</dbReference>
<feature type="transmembrane region" description="Helical" evidence="7">
    <location>
        <begin position="100"/>
        <end position="121"/>
    </location>
</feature>
<evidence type="ECO:0000256" key="1">
    <source>
        <dbReference type="ARBA" id="ARBA00004141"/>
    </source>
</evidence>
<feature type="transmembrane region" description="Helical" evidence="7">
    <location>
        <begin position="141"/>
        <end position="165"/>
    </location>
</feature>
<feature type="transmembrane region" description="Helical" evidence="7">
    <location>
        <begin position="57"/>
        <end position="80"/>
    </location>
</feature>
<proteinExistence type="predicted"/>
<dbReference type="InterPro" id="IPR036721">
    <property type="entry name" value="RCK_C_sf"/>
</dbReference>
<dbReference type="SUPFAM" id="SSF116726">
    <property type="entry name" value="TrkA C-terminal domain-like"/>
    <property type="match status" value="2"/>
</dbReference>
<keyword evidence="5 7" id="KW-1133">Transmembrane helix</keyword>
<dbReference type="RefSeq" id="WP_025281661.1">
    <property type="nucleotide sequence ID" value="NZ_CP007268.1"/>
</dbReference>
<dbReference type="EMBL" id="CP007268">
    <property type="protein sequence ID" value="AHK79217.1"/>
    <property type="molecule type" value="Genomic_DNA"/>
</dbReference>
<evidence type="ECO:0000256" key="7">
    <source>
        <dbReference type="SAM" id="Phobius"/>
    </source>
</evidence>
<keyword evidence="2" id="KW-0813">Transport</keyword>
<feature type="transmembrane region" description="Helical" evidence="7">
    <location>
        <begin position="177"/>
        <end position="200"/>
    </location>
</feature>
<dbReference type="GO" id="GO:0008324">
    <property type="term" value="F:monoatomic cation transmembrane transporter activity"/>
    <property type="evidence" value="ECO:0007669"/>
    <property type="project" value="InterPro"/>
</dbReference>
<feature type="transmembrane region" description="Helical" evidence="7">
    <location>
        <begin position="5"/>
        <end position="22"/>
    </location>
</feature>
<keyword evidence="3 7" id="KW-0812">Transmembrane</keyword>
<dbReference type="GO" id="GO:0006813">
    <property type="term" value="P:potassium ion transport"/>
    <property type="evidence" value="ECO:0007669"/>
    <property type="project" value="InterPro"/>
</dbReference>
<feature type="domain" description="RCK C-terminal" evidence="8">
    <location>
        <begin position="205"/>
        <end position="289"/>
    </location>
</feature>
<dbReference type="Gene3D" id="3.30.70.1450">
    <property type="entry name" value="Regulator of K+ conductance, C-terminal domain"/>
    <property type="match status" value="2"/>
</dbReference>
<evidence type="ECO:0000313" key="10">
    <source>
        <dbReference type="Proteomes" id="UP000019442"/>
    </source>
</evidence>
<gene>
    <name evidence="9" type="ORF">M911_08710</name>
</gene>
<dbReference type="InterPro" id="IPR006037">
    <property type="entry name" value="RCK_C"/>
</dbReference>
<evidence type="ECO:0000256" key="3">
    <source>
        <dbReference type="ARBA" id="ARBA00022692"/>
    </source>
</evidence>
<feature type="transmembrane region" description="Helical" evidence="7">
    <location>
        <begin position="447"/>
        <end position="468"/>
    </location>
</feature>
<evidence type="ECO:0000256" key="2">
    <source>
        <dbReference type="ARBA" id="ARBA00022448"/>
    </source>
</evidence>
<evidence type="ECO:0000259" key="8">
    <source>
        <dbReference type="PROSITE" id="PS51202"/>
    </source>
</evidence>